<dbReference type="Pfam" id="PF00575">
    <property type="entry name" value="S1"/>
    <property type="match status" value="4"/>
</dbReference>
<dbReference type="SUPFAM" id="SSF54211">
    <property type="entry name" value="Ribosomal protein S5 domain 2-like"/>
    <property type="match status" value="2"/>
</dbReference>
<protein>
    <recommendedName>
        <fullName evidence="2">polyribonucleotide nucleotidyltransferase</fullName>
        <ecNumber evidence="2">2.7.7.8</ecNumber>
    </recommendedName>
    <alternativeName>
        <fullName evidence="7">Polynucleotide phosphorylase 1</fullName>
    </alternativeName>
</protein>
<dbReference type="PROSITE" id="PS50126">
    <property type="entry name" value="S1"/>
    <property type="match status" value="5"/>
</dbReference>
<gene>
    <name evidence="10" type="ORF">WJX75_005944</name>
</gene>
<dbReference type="InterPro" id="IPR003029">
    <property type="entry name" value="S1_domain"/>
</dbReference>
<dbReference type="Pfam" id="PF03725">
    <property type="entry name" value="RNase_PH_C"/>
    <property type="match status" value="1"/>
</dbReference>
<dbReference type="EMBL" id="JALJOT010000018">
    <property type="protein sequence ID" value="KAK9901313.1"/>
    <property type="molecule type" value="Genomic_DNA"/>
</dbReference>
<dbReference type="PANTHER" id="PTHR11252">
    <property type="entry name" value="POLYRIBONUCLEOTIDE NUCLEOTIDYLTRANSFERASE"/>
    <property type="match status" value="1"/>
</dbReference>
<reference evidence="10 11" key="1">
    <citation type="journal article" date="2024" name="Nat. Commun.">
        <title>Phylogenomics reveals the evolutionary origins of lichenization in chlorophyte algae.</title>
        <authorList>
            <person name="Puginier C."/>
            <person name="Libourel C."/>
            <person name="Otte J."/>
            <person name="Skaloud P."/>
            <person name="Haon M."/>
            <person name="Grisel S."/>
            <person name="Petersen M."/>
            <person name="Berrin J.G."/>
            <person name="Delaux P.M."/>
            <person name="Dal Grande F."/>
            <person name="Keller J."/>
        </authorList>
    </citation>
    <scope>NUCLEOTIDE SEQUENCE [LARGE SCALE GENOMIC DNA]</scope>
    <source>
        <strain evidence="10 11">SAG 216-7</strain>
    </source>
</reference>
<organism evidence="10 11">
    <name type="scientific">Coccomyxa subellipsoidea</name>
    <dbReference type="NCBI Taxonomy" id="248742"/>
    <lineage>
        <taxon>Eukaryota</taxon>
        <taxon>Viridiplantae</taxon>
        <taxon>Chlorophyta</taxon>
        <taxon>core chlorophytes</taxon>
        <taxon>Trebouxiophyceae</taxon>
        <taxon>Trebouxiophyceae incertae sedis</taxon>
        <taxon>Coccomyxaceae</taxon>
        <taxon>Coccomyxa</taxon>
    </lineage>
</organism>
<evidence type="ECO:0000259" key="9">
    <source>
        <dbReference type="PROSITE" id="PS50126"/>
    </source>
</evidence>
<dbReference type="InterPro" id="IPR036612">
    <property type="entry name" value="KH_dom_type_1_sf"/>
</dbReference>
<dbReference type="Gene3D" id="3.30.1370.10">
    <property type="entry name" value="K Homology domain, type 1"/>
    <property type="match status" value="1"/>
</dbReference>
<keyword evidence="3" id="KW-0963">Cytoplasm</keyword>
<dbReference type="Proteomes" id="UP001491310">
    <property type="component" value="Unassembled WGS sequence"/>
</dbReference>
<dbReference type="NCBIfam" id="TIGR03591">
    <property type="entry name" value="polynuc_phos"/>
    <property type="match status" value="1"/>
</dbReference>
<evidence type="ECO:0000256" key="1">
    <source>
        <dbReference type="ARBA" id="ARBA00007404"/>
    </source>
</evidence>
<dbReference type="InterPro" id="IPR020568">
    <property type="entry name" value="Ribosomal_Su5_D2-typ_SF"/>
</dbReference>
<dbReference type="SUPFAM" id="SSF55666">
    <property type="entry name" value="Ribonuclease PH domain 2-like"/>
    <property type="match status" value="2"/>
</dbReference>
<dbReference type="InterPro" id="IPR012162">
    <property type="entry name" value="PNPase"/>
</dbReference>
<dbReference type="SUPFAM" id="SSF46915">
    <property type="entry name" value="Polynucleotide phosphorylase/guanosine pentaphosphate synthase (PNPase/GPSI), domain 3"/>
    <property type="match status" value="1"/>
</dbReference>
<dbReference type="InterPro" id="IPR015848">
    <property type="entry name" value="PNPase_PH_RNA-bd_bac/org-type"/>
</dbReference>
<dbReference type="PANTHER" id="PTHR11252:SF0">
    <property type="entry name" value="POLYRIBONUCLEOTIDE NUCLEOTIDYLTRANSFERASE 1, MITOCHONDRIAL"/>
    <property type="match status" value="1"/>
</dbReference>
<dbReference type="SMART" id="SM00316">
    <property type="entry name" value="S1"/>
    <property type="match status" value="5"/>
</dbReference>
<dbReference type="Pfam" id="PF00013">
    <property type="entry name" value="KH_1"/>
    <property type="match status" value="1"/>
</dbReference>
<comment type="similarity">
    <text evidence="1">Belongs to the polyribonucleotide nucleotidyltransferase family.</text>
</comment>
<dbReference type="SUPFAM" id="SSF54791">
    <property type="entry name" value="Eukaryotic type KH-domain (KH-domain type I)"/>
    <property type="match status" value="1"/>
</dbReference>
<dbReference type="InterPro" id="IPR004088">
    <property type="entry name" value="KH_dom_type_1"/>
</dbReference>
<dbReference type="InterPro" id="IPR027408">
    <property type="entry name" value="PNPase/RNase_PH_dom_sf"/>
</dbReference>
<dbReference type="Gene3D" id="2.40.50.140">
    <property type="entry name" value="Nucleic acid-binding proteins"/>
    <property type="match status" value="5"/>
</dbReference>
<evidence type="ECO:0000256" key="7">
    <source>
        <dbReference type="ARBA" id="ARBA00031451"/>
    </source>
</evidence>
<dbReference type="InterPro" id="IPR001247">
    <property type="entry name" value="ExoRNase_PH_dom1"/>
</dbReference>
<dbReference type="HAMAP" id="MF_01595">
    <property type="entry name" value="PNPase"/>
    <property type="match status" value="1"/>
</dbReference>
<dbReference type="InterPro" id="IPR015847">
    <property type="entry name" value="ExoRNase_PH_dom2"/>
</dbReference>
<dbReference type="SUPFAM" id="SSF50249">
    <property type="entry name" value="Nucleic acid-binding proteins"/>
    <property type="match status" value="5"/>
</dbReference>
<feature type="domain" description="S1 motif" evidence="9">
    <location>
        <begin position="835"/>
        <end position="903"/>
    </location>
</feature>
<feature type="domain" description="S1 motif" evidence="9">
    <location>
        <begin position="656"/>
        <end position="724"/>
    </location>
</feature>
<proteinExistence type="inferred from homology"/>
<dbReference type="Pfam" id="PF03726">
    <property type="entry name" value="PNPase"/>
    <property type="match status" value="1"/>
</dbReference>
<feature type="domain" description="S1 motif" evidence="9">
    <location>
        <begin position="931"/>
        <end position="999"/>
    </location>
</feature>
<evidence type="ECO:0000313" key="11">
    <source>
        <dbReference type="Proteomes" id="UP001491310"/>
    </source>
</evidence>
<dbReference type="SMART" id="SM00322">
    <property type="entry name" value="KH"/>
    <property type="match status" value="1"/>
</dbReference>
<dbReference type="NCBIfam" id="NF008805">
    <property type="entry name" value="PRK11824.1"/>
    <property type="match status" value="1"/>
</dbReference>
<dbReference type="Pfam" id="PF01138">
    <property type="entry name" value="RNase_PH"/>
    <property type="match status" value="2"/>
</dbReference>
<accession>A0ABR2YAZ9</accession>
<dbReference type="CDD" id="cd11364">
    <property type="entry name" value="RNase_PH_PNPase_2"/>
    <property type="match status" value="1"/>
</dbReference>
<dbReference type="InterPro" id="IPR004087">
    <property type="entry name" value="KH_dom"/>
</dbReference>
<evidence type="ECO:0000256" key="5">
    <source>
        <dbReference type="ARBA" id="ARBA00022695"/>
    </source>
</evidence>
<keyword evidence="6 8" id="KW-0694">RNA-binding</keyword>
<keyword evidence="11" id="KW-1185">Reference proteome</keyword>
<evidence type="ECO:0000256" key="6">
    <source>
        <dbReference type="ARBA" id="ARBA00022884"/>
    </source>
</evidence>
<evidence type="ECO:0000256" key="8">
    <source>
        <dbReference type="PROSITE-ProRule" id="PRU00117"/>
    </source>
</evidence>
<feature type="domain" description="S1 motif" evidence="9">
    <location>
        <begin position="1017"/>
        <end position="1085"/>
    </location>
</feature>
<dbReference type="InterPro" id="IPR012340">
    <property type="entry name" value="NA-bd_OB-fold"/>
</dbReference>
<dbReference type="Gene3D" id="3.30.230.70">
    <property type="entry name" value="GHMP Kinase, N-terminal domain"/>
    <property type="match status" value="2"/>
</dbReference>
<dbReference type="PROSITE" id="PS50084">
    <property type="entry name" value="KH_TYPE_1"/>
    <property type="match status" value="1"/>
</dbReference>
<name>A0ABR2YAZ9_9CHLO</name>
<dbReference type="CDD" id="cd02393">
    <property type="entry name" value="KH-I_PNPase"/>
    <property type="match status" value="1"/>
</dbReference>
<dbReference type="InterPro" id="IPR036456">
    <property type="entry name" value="PNPase_PH_RNA-bd_sf"/>
</dbReference>
<evidence type="ECO:0000256" key="3">
    <source>
        <dbReference type="ARBA" id="ARBA00022490"/>
    </source>
</evidence>
<keyword evidence="5" id="KW-0548">Nucleotidyltransferase</keyword>
<evidence type="ECO:0000313" key="10">
    <source>
        <dbReference type="EMBL" id="KAK9901313.1"/>
    </source>
</evidence>
<comment type="caution">
    <text evidence="10">The sequence shown here is derived from an EMBL/GenBank/DDBJ whole genome shotgun (WGS) entry which is preliminary data.</text>
</comment>
<dbReference type="EC" id="2.7.7.8" evidence="2"/>
<evidence type="ECO:0000256" key="2">
    <source>
        <dbReference type="ARBA" id="ARBA00012416"/>
    </source>
</evidence>
<keyword evidence="4" id="KW-0808">Transferase</keyword>
<feature type="domain" description="S1 motif" evidence="9">
    <location>
        <begin position="743"/>
        <end position="810"/>
    </location>
</feature>
<sequence length="1093" mass="117412">METWKSNVTIDIGQEPILLETGEIGRLANGAVVLTCGNTVLYATACCGDHAVGDGSFTPLQINYAERFSAAGRTSGGWLKRDGRPKDGEVLTARLVDRPLRPMFAPGWANDTQVLIWVLSYDGVNTPEPLAITAAAAALAISDIPLQKAVAGVRVGLLEGRGFVVNPSEQELQESSLDLMLAGTADALLMIEGYCDFLSEEQMLEAVRVGTEAVAEQCRAIEGWRKQVGCPKRHESAHSTESLEARIEALCRDDVEASYRHSARKQERTAAVMAIQERVKSQLAEADSLQSLASMSEDDSDAEGLSVGTSGAANSSMLSQFGRAFKSVEARVMRRMALGEDRRADGRRCDEVRPISSRAGLLPSTHGSSLFTRGETQTVAVVTLGSEVDAQRVDEMADEGPNSRKFFLQYYFPPSCVGETGRVGAPSRREIGHGQLAERALTPIIPDAEEFPYTVRVESTVTESNGSSSMASVCGGYLALLDAGVPVKRAVAGVAMGLILEPSGEFQILTDILGSEDAMGDMDFKVAGDADNITAFQMDIKVEGITIEVLTAALAAAREARRHILDEMDRCNPAPARCLAPNAPRIRRFTVNPEKLGQLIGPGGRYIRGLIEESGADDVKVIDNMKGIVEIMASSDEIAAKAQKMAERLLEEPESGRIYSGAKVDSVEKFGLFVEILPGKTGLLHSSELDVDRSVTPDTWSVGDMIDVKLLEILENGKLKLSRKALQVEAGAEEIPVEEPKAGKIYRDCKVVGCAPFGVFVEILPGADGLVHVSELDMAYAETDDWSVGDTMDVKCLEVMANGKLKLSRKAVLLEDGVASPASSAASTTGRPQLGSIYKDALVKKVGANGLIVEVAPGVEGTVQQTDVDVTTNPDLRSWQAGDTMDVKVTEVLADGRLRLSRKALLMDQLSIASDDVASTSSPPPEEPEIGKIYRNARVEGVSTFGVFVEILPGVRGLCHISELEVSRSTGTDAWEQGDRIDVKLIERLSDGKLKLSRRAVLLEDGDGHSRSEPAVGEIVRACPIKSVADFGVFVKVAPGVKALVHRSQLDLDDFEEVADIYQVGDRIDVKVLQPYDDRLTVSQIAAMEAAAV</sequence>
<dbReference type="InterPro" id="IPR036345">
    <property type="entry name" value="ExoRNase_PH_dom2_sf"/>
</dbReference>
<evidence type="ECO:0000256" key="4">
    <source>
        <dbReference type="ARBA" id="ARBA00022679"/>
    </source>
</evidence>